<comment type="similarity">
    <text evidence="1 9">Belongs to the GHMP kinase family. IspE subfamily.</text>
</comment>
<dbReference type="HAMAP" id="MF_00061">
    <property type="entry name" value="IspE"/>
    <property type="match status" value="1"/>
</dbReference>
<comment type="function">
    <text evidence="9">Catalyzes the phosphorylation of the position 2 hydroxy group of 4-diphosphocytidyl-2C-methyl-D-erythritol.</text>
</comment>
<evidence type="ECO:0000256" key="7">
    <source>
        <dbReference type="ARBA" id="ARBA00022840"/>
    </source>
</evidence>
<dbReference type="Proteomes" id="UP001523566">
    <property type="component" value="Unassembled WGS sequence"/>
</dbReference>
<name>A0ABT1E4W3_9FIRM</name>
<evidence type="ECO:0000256" key="5">
    <source>
        <dbReference type="ARBA" id="ARBA00022741"/>
    </source>
</evidence>
<dbReference type="PIRSF" id="PIRSF010376">
    <property type="entry name" value="IspE"/>
    <property type="match status" value="1"/>
</dbReference>
<evidence type="ECO:0000313" key="12">
    <source>
        <dbReference type="EMBL" id="MCP1100875.1"/>
    </source>
</evidence>
<keyword evidence="7 9" id="KW-0067">ATP-binding</keyword>
<dbReference type="InterPro" id="IPR014721">
    <property type="entry name" value="Ribsml_uS5_D2-typ_fold_subgr"/>
</dbReference>
<dbReference type="SUPFAM" id="SSF54211">
    <property type="entry name" value="Ribosomal protein S5 domain 2-like"/>
    <property type="match status" value="1"/>
</dbReference>
<dbReference type="InterPro" id="IPR013750">
    <property type="entry name" value="GHMP_kinase_C_dom"/>
</dbReference>
<dbReference type="EC" id="2.7.1.148" evidence="2 9"/>
<dbReference type="InterPro" id="IPR004424">
    <property type="entry name" value="IspE"/>
</dbReference>
<evidence type="ECO:0000256" key="9">
    <source>
        <dbReference type="HAMAP-Rule" id="MF_00061"/>
    </source>
</evidence>
<keyword evidence="9" id="KW-0414">Isoprene biosynthesis</keyword>
<keyword evidence="13" id="KW-1185">Reference proteome</keyword>
<feature type="active site" evidence="9">
    <location>
        <position position="136"/>
    </location>
</feature>
<evidence type="ECO:0000256" key="4">
    <source>
        <dbReference type="ARBA" id="ARBA00022679"/>
    </source>
</evidence>
<evidence type="ECO:0000259" key="10">
    <source>
        <dbReference type="Pfam" id="PF00288"/>
    </source>
</evidence>
<proteinExistence type="inferred from homology"/>
<reference evidence="12 13" key="1">
    <citation type="journal article" date="2022" name="Genome Biol. Evol.">
        <title>Host diet, physiology and behaviors set the stage for Lachnospiraceae cladogenesis.</title>
        <authorList>
            <person name="Vera-Ponce De Leon A."/>
            <person name="Schneider M."/>
            <person name="Jahnes B.C."/>
            <person name="Sadowski V."/>
            <person name="Camuy-Velez L.A."/>
            <person name="Duan J."/>
            <person name="Sabree Z.L."/>
        </authorList>
    </citation>
    <scope>NUCLEOTIDE SEQUENCE [LARGE SCALE GENOMIC DNA]</scope>
    <source>
        <strain evidence="12 13">PAL113</strain>
    </source>
</reference>
<dbReference type="Pfam" id="PF00288">
    <property type="entry name" value="GHMP_kinases_N"/>
    <property type="match status" value="1"/>
</dbReference>
<dbReference type="Gene3D" id="3.30.70.890">
    <property type="entry name" value="GHMP kinase, C-terminal domain"/>
    <property type="match status" value="1"/>
</dbReference>
<gene>
    <name evidence="9 12" type="primary">ispE</name>
    <name evidence="12" type="ORF">NK125_00405</name>
</gene>
<comment type="caution">
    <text evidence="12">The sequence shown here is derived from an EMBL/GenBank/DDBJ whole genome shotgun (WGS) entry which is preliminary data.</text>
</comment>
<dbReference type="PANTHER" id="PTHR43527:SF2">
    <property type="entry name" value="4-DIPHOSPHOCYTIDYL-2-C-METHYL-D-ERYTHRITOL KINASE, CHLOROPLASTIC"/>
    <property type="match status" value="1"/>
</dbReference>
<evidence type="ECO:0000256" key="8">
    <source>
        <dbReference type="ARBA" id="ARBA00032554"/>
    </source>
</evidence>
<dbReference type="RefSeq" id="WP_262064663.1">
    <property type="nucleotide sequence ID" value="NZ_JAMXOD010000001.1"/>
</dbReference>
<feature type="domain" description="GHMP kinase N-terminal" evidence="10">
    <location>
        <begin position="66"/>
        <end position="144"/>
    </location>
</feature>
<feature type="active site" evidence="9">
    <location>
        <position position="11"/>
    </location>
</feature>
<accession>A0ABT1E4W3</accession>
<dbReference type="InterPro" id="IPR006204">
    <property type="entry name" value="GHMP_kinase_N_dom"/>
</dbReference>
<dbReference type="Pfam" id="PF08544">
    <property type="entry name" value="GHMP_kinases_C"/>
    <property type="match status" value="1"/>
</dbReference>
<keyword evidence="5 9" id="KW-0547">Nucleotide-binding</keyword>
<evidence type="ECO:0000256" key="1">
    <source>
        <dbReference type="ARBA" id="ARBA00009684"/>
    </source>
</evidence>
<evidence type="ECO:0000259" key="11">
    <source>
        <dbReference type="Pfam" id="PF08544"/>
    </source>
</evidence>
<evidence type="ECO:0000256" key="2">
    <source>
        <dbReference type="ARBA" id="ARBA00012052"/>
    </source>
</evidence>
<comment type="catalytic activity">
    <reaction evidence="9">
        <text>4-CDP-2-C-methyl-D-erythritol + ATP = 4-CDP-2-C-methyl-D-erythritol 2-phosphate + ADP + H(+)</text>
        <dbReference type="Rhea" id="RHEA:18437"/>
        <dbReference type="ChEBI" id="CHEBI:15378"/>
        <dbReference type="ChEBI" id="CHEBI:30616"/>
        <dbReference type="ChEBI" id="CHEBI:57823"/>
        <dbReference type="ChEBI" id="CHEBI:57919"/>
        <dbReference type="ChEBI" id="CHEBI:456216"/>
        <dbReference type="EC" id="2.7.1.148"/>
    </reaction>
</comment>
<comment type="pathway">
    <text evidence="9">Isoprenoid biosynthesis; isopentenyl diphosphate biosynthesis via DXP pathway; isopentenyl diphosphate from 1-deoxy-D-xylulose 5-phosphate: step 3/6.</text>
</comment>
<sequence>MKEIKIKGYGKINLSLDILGRRENGYHDLEMVMESVDLYDDICIQKTNAGIEVRTNHKNLPTDERNLAYRAAQLLMEKFEIKEGVRITIDKNIPMAAGMAGGSADGAAVLTGMNQLFSLKLRKEELQELGLKLGADVPYCIEGGSAHAKGVGEILSPLKKIPACWIGIVKPDFDVSTKWAFETYDKLSEKRHPNTQRLLDAIQEEDLDKIGKSMGNVLEYVTIEEYPVIAEIKSKLMKHGALGAMMTGSGPTVFGIFLSKEKALDALNHIEIGGVEKWVQTLM</sequence>
<keyword evidence="4 9" id="KW-0808">Transferase</keyword>
<dbReference type="InterPro" id="IPR036554">
    <property type="entry name" value="GHMP_kinase_C_sf"/>
</dbReference>
<evidence type="ECO:0000256" key="3">
    <source>
        <dbReference type="ARBA" id="ARBA00017473"/>
    </source>
</evidence>
<evidence type="ECO:0000256" key="6">
    <source>
        <dbReference type="ARBA" id="ARBA00022777"/>
    </source>
</evidence>
<organism evidence="12 13">
    <name type="scientific">Aequitasia blattaphilus</name>
    <dbReference type="NCBI Taxonomy" id="2949332"/>
    <lineage>
        <taxon>Bacteria</taxon>
        <taxon>Bacillati</taxon>
        <taxon>Bacillota</taxon>
        <taxon>Clostridia</taxon>
        <taxon>Lachnospirales</taxon>
        <taxon>Lachnospiraceae</taxon>
        <taxon>Aequitasia</taxon>
    </lineage>
</organism>
<dbReference type="InterPro" id="IPR020568">
    <property type="entry name" value="Ribosomal_Su5_D2-typ_SF"/>
</dbReference>
<feature type="domain" description="GHMP kinase C-terminal" evidence="11">
    <location>
        <begin position="199"/>
        <end position="268"/>
    </location>
</feature>
<feature type="binding site" evidence="9">
    <location>
        <begin position="94"/>
        <end position="104"/>
    </location>
    <ligand>
        <name>ATP</name>
        <dbReference type="ChEBI" id="CHEBI:30616"/>
    </ligand>
</feature>
<dbReference type="PANTHER" id="PTHR43527">
    <property type="entry name" value="4-DIPHOSPHOCYTIDYL-2-C-METHYL-D-ERYTHRITOL KINASE, CHLOROPLASTIC"/>
    <property type="match status" value="1"/>
</dbReference>
<dbReference type="NCBIfam" id="TIGR00154">
    <property type="entry name" value="ispE"/>
    <property type="match status" value="1"/>
</dbReference>
<evidence type="ECO:0000313" key="13">
    <source>
        <dbReference type="Proteomes" id="UP001523566"/>
    </source>
</evidence>
<protein>
    <recommendedName>
        <fullName evidence="3 9">4-diphosphocytidyl-2-C-methyl-D-erythritol kinase</fullName>
        <shortName evidence="9">CMK</shortName>
        <ecNumber evidence="2 9">2.7.1.148</ecNumber>
    </recommendedName>
    <alternativeName>
        <fullName evidence="8 9">4-(cytidine-5'-diphospho)-2-C-methyl-D-erythritol kinase</fullName>
    </alternativeName>
</protein>
<dbReference type="Gene3D" id="3.30.230.10">
    <property type="match status" value="1"/>
</dbReference>
<dbReference type="EMBL" id="JAMZFW010000001">
    <property type="protein sequence ID" value="MCP1100875.1"/>
    <property type="molecule type" value="Genomic_DNA"/>
</dbReference>
<dbReference type="SUPFAM" id="SSF55060">
    <property type="entry name" value="GHMP Kinase, C-terminal domain"/>
    <property type="match status" value="1"/>
</dbReference>
<dbReference type="GO" id="GO:0050515">
    <property type="term" value="F:4-(cytidine 5'-diphospho)-2-C-methyl-D-erythritol kinase activity"/>
    <property type="evidence" value="ECO:0007669"/>
    <property type="project" value="UniProtKB-EC"/>
</dbReference>
<keyword evidence="6 9" id="KW-0418">Kinase</keyword>